<evidence type="ECO:0000313" key="1">
    <source>
        <dbReference type="EMBL" id="SUI74093.1"/>
    </source>
</evidence>
<name>A0A380A6B0_9GAMM</name>
<sequence>MTSARRQLIDTNATPFYHVMNRGVRRAFLCAEDYVCLSAMKTILRKAQHAFIQKYVA</sequence>
<gene>
    <name evidence="1" type="ORF">NCTC10736_01601</name>
</gene>
<evidence type="ECO:0008006" key="3">
    <source>
        <dbReference type="Google" id="ProtNLM"/>
    </source>
</evidence>
<protein>
    <recommendedName>
        <fullName evidence="3">Transposase</fullName>
    </recommendedName>
</protein>
<reference evidence="1 2" key="1">
    <citation type="submission" date="2018-06" db="EMBL/GenBank/DDBJ databases">
        <authorList>
            <consortium name="Pathogen Informatics"/>
            <person name="Doyle S."/>
        </authorList>
    </citation>
    <scope>NUCLEOTIDE SEQUENCE [LARGE SCALE GENOMIC DNA]</scope>
    <source>
        <strain evidence="1 2">NCTC10736</strain>
    </source>
</reference>
<evidence type="ECO:0000313" key="2">
    <source>
        <dbReference type="Proteomes" id="UP000255061"/>
    </source>
</evidence>
<proteinExistence type="predicted"/>
<accession>A0A380A6B0</accession>
<dbReference type="EMBL" id="UGYV01000001">
    <property type="protein sequence ID" value="SUI74093.1"/>
    <property type="molecule type" value="Genomic_DNA"/>
</dbReference>
<organism evidence="1 2">
    <name type="scientific">Shewanella morhuae</name>
    <dbReference type="NCBI Taxonomy" id="365591"/>
    <lineage>
        <taxon>Bacteria</taxon>
        <taxon>Pseudomonadati</taxon>
        <taxon>Pseudomonadota</taxon>
        <taxon>Gammaproteobacteria</taxon>
        <taxon>Alteromonadales</taxon>
        <taxon>Shewanellaceae</taxon>
        <taxon>Shewanella</taxon>
    </lineage>
</organism>
<dbReference type="Proteomes" id="UP000255061">
    <property type="component" value="Unassembled WGS sequence"/>
</dbReference>
<dbReference type="AlphaFoldDB" id="A0A380A6B0"/>